<dbReference type="Gene3D" id="3.20.20.150">
    <property type="entry name" value="Divalent-metal-dependent TIM barrel enzymes"/>
    <property type="match status" value="1"/>
</dbReference>
<dbReference type="EMBL" id="GGMR01019593">
    <property type="protein sequence ID" value="MBY32212.1"/>
    <property type="molecule type" value="Transcribed_RNA"/>
</dbReference>
<comment type="function">
    <text evidence="2 7">Catalyzes the reversible isomerization between hydroxypyruvate and 2-hydroxy-3-oxopropanoate (also termed tartronate semialdehyde).</text>
</comment>
<dbReference type="FunFam" id="3.20.20.150:FF:000007">
    <property type="entry name" value="Hydroxypyruvate isomerase"/>
    <property type="match status" value="1"/>
</dbReference>
<dbReference type="PANTHER" id="PTHR43489:SF6">
    <property type="entry name" value="HYDROXYPYRUVATE ISOMERASE-RELATED"/>
    <property type="match status" value="1"/>
</dbReference>
<evidence type="ECO:0000256" key="4">
    <source>
        <dbReference type="ARBA" id="ARBA00012570"/>
    </source>
</evidence>
<evidence type="ECO:0000256" key="2">
    <source>
        <dbReference type="ARBA" id="ARBA00002968"/>
    </source>
</evidence>
<dbReference type="AlphaFoldDB" id="A0A2S2PRW5"/>
<evidence type="ECO:0000256" key="7">
    <source>
        <dbReference type="PIRNR" id="PIRNR006241"/>
    </source>
</evidence>
<feature type="active site" description="Proton donor/acceptor" evidence="8">
    <location>
        <position position="141"/>
    </location>
</feature>
<dbReference type="Pfam" id="PF01261">
    <property type="entry name" value="AP_endonuc_2"/>
    <property type="match status" value="1"/>
</dbReference>
<dbReference type="InterPro" id="IPR050417">
    <property type="entry name" value="Sugar_Epim/Isomerase"/>
</dbReference>
<dbReference type="PIRSF" id="PIRSF006241">
    <property type="entry name" value="HyI"/>
    <property type="match status" value="1"/>
</dbReference>
<evidence type="ECO:0000256" key="1">
    <source>
        <dbReference type="ARBA" id="ARBA00000476"/>
    </source>
</evidence>
<feature type="active site" description="Proton donor/acceptor" evidence="8">
    <location>
        <position position="239"/>
    </location>
</feature>
<dbReference type="GO" id="GO:0046487">
    <property type="term" value="P:glyoxylate metabolic process"/>
    <property type="evidence" value="ECO:0007669"/>
    <property type="project" value="TreeGrafter"/>
</dbReference>
<feature type="domain" description="Xylose isomerase-like TIM barrel" evidence="9">
    <location>
        <begin position="25"/>
        <end position="255"/>
    </location>
</feature>
<comment type="catalytic activity">
    <reaction evidence="1 7">
        <text>3-hydroxypyruvate = 2-hydroxy-3-oxopropanoate</text>
        <dbReference type="Rhea" id="RHEA:11952"/>
        <dbReference type="ChEBI" id="CHEBI:17180"/>
        <dbReference type="ChEBI" id="CHEBI:57978"/>
        <dbReference type="EC" id="5.3.1.22"/>
    </reaction>
</comment>
<sequence length="262" mass="29380">MNLKFCANLSFMYQEANCLLERYGLAAKSGFTSVECAFPYSDSLEKVVKAKTDASVQQILINAPRGEANQLGFAAIPNMEDSFCSSIDLAVSYAKALNCSKIHVMAGIVVQPTEVNHQAYEKNLAYAAQIFETKGITGLIEPINKYSAPGYYLNSYERAIDVLKKINSPNLKLQLDIFHLQQIKGDLTNNIKSLLPYVGHIQLAQVPARNEPNTPGEIDYNYIFQLLEELNYSEWIGLEYTPKDDTDKGLSWLKDLKRTVTF</sequence>
<evidence type="ECO:0000313" key="10">
    <source>
        <dbReference type="EMBL" id="MBY32212.1"/>
    </source>
</evidence>
<dbReference type="EC" id="5.3.1.22" evidence="4 7"/>
<dbReference type="PANTHER" id="PTHR43489">
    <property type="entry name" value="ISOMERASE"/>
    <property type="match status" value="1"/>
</dbReference>
<reference evidence="10" key="1">
    <citation type="submission" date="2018-04" db="EMBL/GenBank/DDBJ databases">
        <title>Transcriptome of Schizaphis graminum biotype I.</title>
        <authorList>
            <person name="Scully E.D."/>
            <person name="Geib S.M."/>
            <person name="Palmer N.A."/>
            <person name="Koch K."/>
            <person name="Bradshaw J."/>
            <person name="Heng-Moss T."/>
            <person name="Sarath G."/>
        </authorList>
    </citation>
    <scope>NUCLEOTIDE SEQUENCE</scope>
</reference>
<keyword evidence="10" id="KW-0670">Pyruvate</keyword>
<evidence type="ECO:0000256" key="6">
    <source>
        <dbReference type="ARBA" id="ARBA00023235"/>
    </source>
</evidence>
<dbReference type="GO" id="GO:0008903">
    <property type="term" value="F:hydroxypyruvate isomerase activity"/>
    <property type="evidence" value="ECO:0007669"/>
    <property type="project" value="UniProtKB-EC"/>
</dbReference>
<dbReference type="SUPFAM" id="SSF51658">
    <property type="entry name" value="Xylose isomerase-like"/>
    <property type="match status" value="1"/>
</dbReference>
<gene>
    <name evidence="10" type="primary">hyi</name>
    <name evidence="10" type="ORF">g.140912</name>
</gene>
<accession>A0A2S2PRW5</accession>
<proteinExistence type="inferred from homology"/>
<comment type="similarity">
    <text evidence="3 7">Belongs to the hyi family.</text>
</comment>
<dbReference type="InterPro" id="IPR036237">
    <property type="entry name" value="Xyl_isomerase-like_sf"/>
</dbReference>
<evidence type="ECO:0000256" key="8">
    <source>
        <dbReference type="PIRSR" id="PIRSR006241-50"/>
    </source>
</evidence>
<keyword evidence="6 7" id="KW-0413">Isomerase</keyword>
<name>A0A2S2PRW5_SCHGA</name>
<dbReference type="InterPro" id="IPR026040">
    <property type="entry name" value="HyI-like"/>
</dbReference>
<evidence type="ECO:0000256" key="3">
    <source>
        <dbReference type="ARBA" id="ARBA00005962"/>
    </source>
</evidence>
<protein>
    <recommendedName>
        <fullName evidence="5 7">Putative hydroxypyruvate isomerase</fullName>
        <ecNumber evidence="4 7">5.3.1.22</ecNumber>
    </recommendedName>
</protein>
<dbReference type="InterPro" id="IPR013022">
    <property type="entry name" value="Xyl_isomerase-like_TIM-brl"/>
</dbReference>
<evidence type="ECO:0000256" key="5">
    <source>
        <dbReference type="ARBA" id="ARBA00017985"/>
    </source>
</evidence>
<organism evidence="10">
    <name type="scientific">Schizaphis graminum</name>
    <name type="common">Green bug aphid</name>
    <dbReference type="NCBI Taxonomy" id="13262"/>
    <lineage>
        <taxon>Eukaryota</taxon>
        <taxon>Metazoa</taxon>
        <taxon>Ecdysozoa</taxon>
        <taxon>Arthropoda</taxon>
        <taxon>Hexapoda</taxon>
        <taxon>Insecta</taxon>
        <taxon>Pterygota</taxon>
        <taxon>Neoptera</taxon>
        <taxon>Paraneoptera</taxon>
        <taxon>Hemiptera</taxon>
        <taxon>Sternorrhyncha</taxon>
        <taxon>Aphidomorpha</taxon>
        <taxon>Aphidoidea</taxon>
        <taxon>Aphididae</taxon>
        <taxon>Aphidini</taxon>
        <taxon>Schizaphis</taxon>
    </lineage>
</organism>
<evidence type="ECO:0000259" key="9">
    <source>
        <dbReference type="Pfam" id="PF01261"/>
    </source>
</evidence>